<dbReference type="Pfam" id="PF00059">
    <property type="entry name" value="Lectin_C"/>
    <property type="match status" value="1"/>
</dbReference>
<dbReference type="AlphaFoldDB" id="A0AAV2MBE4"/>
<dbReference type="InterPro" id="IPR016186">
    <property type="entry name" value="C-type_lectin-like/link_sf"/>
</dbReference>
<dbReference type="Proteomes" id="UP001497482">
    <property type="component" value="Chromosome 7"/>
</dbReference>
<proteinExistence type="predicted"/>
<evidence type="ECO:0000313" key="3">
    <source>
        <dbReference type="Proteomes" id="UP001497482"/>
    </source>
</evidence>
<dbReference type="SUPFAM" id="SSF56436">
    <property type="entry name" value="C-type lectin-like"/>
    <property type="match status" value="1"/>
</dbReference>
<organism evidence="2 3">
    <name type="scientific">Knipowitschia caucasica</name>
    <name type="common">Caucasian dwarf goby</name>
    <name type="synonym">Pomatoschistus caucasicus</name>
    <dbReference type="NCBI Taxonomy" id="637954"/>
    <lineage>
        <taxon>Eukaryota</taxon>
        <taxon>Metazoa</taxon>
        <taxon>Chordata</taxon>
        <taxon>Craniata</taxon>
        <taxon>Vertebrata</taxon>
        <taxon>Euteleostomi</taxon>
        <taxon>Actinopterygii</taxon>
        <taxon>Neopterygii</taxon>
        <taxon>Teleostei</taxon>
        <taxon>Neoteleostei</taxon>
        <taxon>Acanthomorphata</taxon>
        <taxon>Gobiaria</taxon>
        <taxon>Gobiiformes</taxon>
        <taxon>Gobioidei</taxon>
        <taxon>Gobiidae</taxon>
        <taxon>Gobiinae</taxon>
        <taxon>Knipowitschia</taxon>
    </lineage>
</organism>
<dbReference type="InterPro" id="IPR016187">
    <property type="entry name" value="CTDL_fold"/>
</dbReference>
<dbReference type="EMBL" id="OZ035829">
    <property type="protein sequence ID" value="CAL1610677.1"/>
    <property type="molecule type" value="Genomic_DNA"/>
</dbReference>
<evidence type="ECO:0000259" key="1">
    <source>
        <dbReference type="PROSITE" id="PS50041"/>
    </source>
</evidence>
<dbReference type="PANTHER" id="PTHR45784">
    <property type="entry name" value="C-TYPE LECTIN DOMAIN FAMILY 20 MEMBER A-RELATED"/>
    <property type="match status" value="1"/>
</dbReference>
<protein>
    <recommendedName>
        <fullName evidence="1">C-type lectin domain-containing protein</fullName>
    </recommendedName>
</protein>
<gene>
    <name evidence="2" type="ORF">KC01_LOCUS37245</name>
</gene>
<name>A0AAV2MBE4_KNICA</name>
<accession>A0AAV2MBE4</accession>
<evidence type="ECO:0000313" key="2">
    <source>
        <dbReference type="EMBL" id="CAL1610677.1"/>
    </source>
</evidence>
<feature type="domain" description="C-type lectin" evidence="1">
    <location>
        <begin position="14"/>
        <end position="143"/>
    </location>
</feature>
<dbReference type="PROSITE" id="PS50041">
    <property type="entry name" value="C_TYPE_LECTIN_2"/>
    <property type="match status" value="1"/>
</dbReference>
<sequence length="146" mass="16885">MEQKWQSFPCDTHMNVVCFVDKLTVVHERKTWEEALEHCRSLKKQCTVNNGQQKCTLQHDLVTLSGQSDYSHVRKRINNVTDEVWIGLRFLGGQWWWMKGEPVTVIEGLPHCPDHLSSCGTFSKTTGRISFTDCSKKLQFICQKAK</sequence>
<dbReference type="Gene3D" id="3.10.100.10">
    <property type="entry name" value="Mannose-Binding Protein A, subunit A"/>
    <property type="match status" value="1"/>
</dbReference>
<dbReference type="InterPro" id="IPR001304">
    <property type="entry name" value="C-type_lectin-like"/>
</dbReference>
<dbReference type="PANTHER" id="PTHR45784:SF8">
    <property type="entry name" value="C-TYPE MANNOSE RECEPTOR 2-RELATED"/>
    <property type="match status" value="1"/>
</dbReference>
<reference evidence="2 3" key="1">
    <citation type="submission" date="2024-04" db="EMBL/GenBank/DDBJ databases">
        <authorList>
            <person name="Waldvogel A.-M."/>
            <person name="Schoenle A."/>
        </authorList>
    </citation>
    <scope>NUCLEOTIDE SEQUENCE [LARGE SCALE GENOMIC DNA]</scope>
</reference>
<dbReference type="CDD" id="cd00037">
    <property type="entry name" value="CLECT"/>
    <property type="match status" value="1"/>
</dbReference>
<keyword evidence="3" id="KW-1185">Reference proteome</keyword>